<dbReference type="InterPro" id="IPR008429">
    <property type="entry name" value="CLPTM1"/>
</dbReference>
<evidence type="ECO:0000256" key="9">
    <source>
        <dbReference type="ARBA" id="ARBA00036810"/>
    </source>
</evidence>
<comment type="caution">
    <text evidence="17">The sequence shown here is derived from an EMBL/GenBank/DDBJ whole genome shotgun (WGS) entry which is preliminary data.</text>
</comment>
<feature type="compositionally biased region" description="Basic and acidic residues" evidence="15">
    <location>
        <begin position="611"/>
        <end position="631"/>
    </location>
</feature>
<feature type="transmembrane region" description="Helical" evidence="16">
    <location>
        <begin position="138"/>
        <end position="159"/>
    </location>
</feature>
<feature type="transmembrane region" description="Helical" evidence="16">
    <location>
        <begin position="431"/>
        <end position="449"/>
    </location>
</feature>
<dbReference type="PANTHER" id="PTHR21347">
    <property type="entry name" value="CLEFT LIP AND PALATE ASSOCIATED TRANSMEMBRANE PROTEIN-RELATED"/>
    <property type="match status" value="1"/>
</dbReference>
<evidence type="ECO:0000256" key="7">
    <source>
        <dbReference type="ARBA" id="ARBA00024631"/>
    </source>
</evidence>
<feature type="region of interest" description="Disordered" evidence="15">
    <location>
        <begin position="607"/>
        <end position="631"/>
    </location>
</feature>
<evidence type="ECO:0000256" key="3">
    <source>
        <dbReference type="ARBA" id="ARBA00022692"/>
    </source>
</evidence>
<feature type="transmembrane region" description="Helical" evidence="16">
    <location>
        <begin position="27"/>
        <end position="54"/>
    </location>
</feature>
<feature type="compositionally biased region" description="Basic residues" evidence="15">
    <location>
        <begin position="67"/>
        <end position="81"/>
    </location>
</feature>
<feature type="compositionally biased region" description="Basic residues" evidence="15">
    <location>
        <begin position="90"/>
        <end position="115"/>
    </location>
</feature>
<evidence type="ECO:0000256" key="4">
    <source>
        <dbReference type="ARBA" id="ARBA00022989"/>
    </source>
</evidence>
<sequence length="631" mass="74067">MWYNRTNSSQLHNHVGTEITPGYTETLWIIMVAILVAFFLLPLCICFACGYDVGPRENISGMNRKASIRKRNSSKYSKTRKNISSSSNVRKGKKMSSSYKRKNNRSKTSKKLSSKKTKHTEPIFCLVAVSNLKTKDDFVFNLFFVVIRFSCVYWLFYIYDLWVYQSTRMEYQIQLPEQTINNGSLFLHAILTKLMSAREPTENVLVSKHTTSTVAFLTKYDYKKDNIFNLLSDQTGKSKVKRVNSGRPVTHWKSRFILSGLGEPFSLYNSDLPYEILHLFQLDSKKRYFPIIYLSDVRQRLEDVREIPEKQHSKQRISMPLEIIYEPITIGKLRLIVIVERAFRMMKQFGFTERDVEDVKGIFFDTNHFMLLVTILIISFHTLFDFLAFKNDIQFWRNRQTMEGVSFGSILFRCISQFIITLYLFDRNTSLLVLIPSGIATLIEIWKLLKLLGIQWVGWFRFVRQTPSERTELEKKTSAYDSRTMKMISYYLLPPLLIGGSVYSILYSEHRSWYSWAIETAVNGVYAFGFIAMLPQLIINYQLKSVAHLPWRAFMYKAFNTFIDDFFAFLMTSVPTSHRLATFRDDIVFLIYLYQRWLYPIDKSRSTYGDEVDKSHKDGQVKKEKESKKTK</sequence>
<proteinExistence type="inferred from homology"/>
<evidence type="ECO:0000313" key="18">
    <source>
        <dbReference type="Proteomes" id="UP001142055"/>
    </source>
</evidence>
<feature type="region of interest" description="Disordered" evidence="15">
    <location>
        <begin position="67"/>
        <end position="115"/>
    </location>
</feature>
<dbReference type="Proteomes" id="UP001142055">
    <property type="component" value="Chromosome 2"/>
</dbReference>
<evidence type="ECO:0000256" key="13">
    <source>
        <dbReference type="ARBA" id="ARBA00045827"/>
    </source>
</evidence>
<dbReference type="EMBL" id="JAPWDV010000002">
    <property type="protein sequence ID" value="KAJ6220535.1"/>
    <property type="molecule type" value="Genomic_DNA"/>
</dbReference>
<organism evidence="17 18">
    <name type="scientific">Blomia tropicalis</name>
    <name type="common">Mite</name>
    <dbReference type="NCBI Taxonomy" id="40697"/>
    <lineage>
        <taxon>Eukaryota</taxon>
        <taxon>Metazoa</taxon>
        <taxon>Ecdysozoa</taxon>
        <taxon>Arthropoda</taxon>
        <taxon>Chelicerata</taxon>
        <taxon>Arachnida</taxon>
        <taxon>Acari</taxon>
        <taxon>Acariformes</taxon>
        <taxon>Sarcoptiformes</taxon>
        <taxon>Astigmata</taxon>
        <taxon>Glycyphagoidea</taxon>
        <taxon>Echimyopodidae</taxon>
        <taxon>Blomia</taxon>
    </lineage>
</organism>
<dbReference type="GO" id="GO:0012505">
    <property type="term" value="C:endomembrane system"/>
    <property type="evidence" value="ECO:0007669"/>
    <property type="project" value="TreeGrafter"/>
</dbReference>
<evidence type="ECO:0000256" key="16">
    <source>
        <dbReference type="SAM" id="Phobius"/>
    </source>
</evidence>
<gene>
    <name evidence="17" type="ORF">RDWZM_006347</name>
</gene>
<dbReference type="PANTHER" id="PTHR21347:SF0">
    <property type="entry name" value="LIPID SCRAMBLASE CLPTM1L"/>
    <property type="match status" value="1"/>
</dbReference>
<feature type="transmembrane region" description="Helical" evidence="16">
    <location>
        <begin position="401"/>
        <end position="425"/>
    </location>
</feature>
<evidence type="ECO:0000256" key="10">
    <source>
        <dbReference type="ARBA" id="ARBA00040905"/>
    </source>
</evidence>
<evidence type="ECO:0000256" key="6">
    <source>
        <dbReference type="ARBA" id="ARBA00024615"/>
    </source>
</evidence>
<comment type="catalytic activity">
    <reaction evidence="7">
        <text>a 1,2-diacyl-sn-glycero-3-phosphocholine(in) = a 1,2-diacyl-sn-glycero-3-phosphocholine(out)</text>
        <dbReference type="Rhea" id="RHEA:38571"/>
        <dbReference type="ChEBI" id="CHEBI:57643"/>
    </reaction>
</comment>
<dbReference type="Pfam" id="PF05602">
    <property type="entry name" value="CLPTM1"/>
    <property type="match status" value="1"/>
</dbReference>
<feature type="transmembrane region" description="Helical" evidence="16">
    <location>
        <begin position="369"/>
        <end position="389"/>
    </location>
</feature>
<feature type="transmembrane region" description="Helical" evidence="16">
    <location>
        <begin position="488"/>
        <end position="507"/>
    </location>
</feature>
<evidence type="ECO:0000256" key="5">
    <source>
        <dbReference type="ARBA" id="ARBA00023136"/>
    </source>
</evidence>
<protein>
    <recommendedName>
        <fullName evidence="10">Lipid scramblase CLPTM1L</fullName>
    </recommendedName>
    <alternativeName>
        <fullName evidence="12">Cisplatin resistance-related protein 9</fullName>
    </alternativeName>
    <alternativeName>
        <fullName evidence="11">Cleft lip and palate transmembrane protein 1-like protein</fullName>
    </alternativeName>
</protein>
<comment type="catalytic activity">
    <reaction evidence="8">
        <text>a 1,2-diacyl-sn-glycero-3-phospho-(1D-myo-inositol)(in) = a 1,2-diacyl-sn-glycero-3-phospho-(1D-myo-inositol)(out)</text>
        <dbReference type="Rhea" id="RHEA:38691"/>
        <dbReference type="ChEBI" id="CHEBI:57880"/>
    </reaction>
</comment>
<reference evidence="17" key="1">
    <citation type="submission" date="2022-12" db="EMBL/GenBank/DDBJ databases">
        <title>Genome assemblies of Blomia tropicalis.</title>
        <authorList>
            <person name="Cui Y."/>
        </authorList>
    </citation>
    <scope>NUCLEOTIDE SEQUENCE</scope>
    <source>
        <tissue evidence="17">Adult mites</tissue>
    </source>
</reference>
<evidence type="ECO:0000256" key="15">
    <source>
        <dbReference type="SAM" id="MobiDB-lite"/>
    </source>
</evidence>
<evidence type="ECO:0000256" key="11">
    <source>
        <dbReference type="ARBA" id="ARBA00042320"/>
    </source>
</evidence>
<keyword evidence="18" id="KW-1185">Reference proteome</keyword>
<keyword evidence="3 16" id="KW-0812">Transmembrane</keyword>
<evidence type="ECO:0000256" key="12">
    <source>
        <dbReference type="ARBA" id="ARBA00043155"/>
    </source>
</evidence>
<comment type="function">
    <text evidence="13">Scramblase that mediates the translocation of glucosaminylphosphatidylinositol (alpha-D-GlcN-(1-6)-(1,2-diacyl-sn-glycero-3-phospho)-1D-myo-inositol, GlcN-PI) across the endoplasmic reticulum (ER) membrane, from the cytosolic leaflet to the luminal leaflet of the ER membrane, where it participates in the biosynthesis of glycosylphosphatidylinositol (GPI). GPI is a lipid glycoconjugate involved in post-translational modification of proteins. Can also translocate 1,2-diacyl-sn-glycero-3-phospho-(1D-myo-inositol) (phosphatidylinositol or PI), as well as several other phospholipids (1,2-diacyl-sn-glycero-3-phosphocholine, 1,2-diacyl-sn-glycero-3-phosphoethanolamine), and N-acetylglucosaminylphosphatidylinositol (GlcNAc-PI) in vitro.</text>
</comment>
<comment type="catalytic activity">
    <reaction evidence="6">
        <text>a 1,2-diacyl-sn-glycero-3-phosphoethanolamine(in) = a 1,2-diacyl-sn-glycero-3-phosphoethanolamine(out)</text>
        <dbReference type="Rhea" id="RHEA:38895"/>
        <dbReference type="ChEBI" id="CHEBI:64612"/>
    </reaction>
</comment>
<comment type="subcellular location">
    <subcellularLocation>
        <location evidence="1">Membrane</location>
        <topology evidence="1">Multi-pass membrane protein</topology>
    </subcellularLocation>
</comment>
<comment type="catalytic activity">
    <reaction evidence="14">
        <text>a 6-(alpha-D-glucosaminyl)-1-(1,2-diacyl-sn-glycero-3-phospho)-1D-myo-inositol(in) = a 6-(alpha-D-glucosaminyl)-1-(1,2-diacyl-sn-glycero-3-phospho)-1D-myo-inositol(out)</text>
        <dbReference type="Rhea" id="RHEA:71491"/>
        <dbReference type="ChEBI" id="CHEBI:57997"/>
    </reaction>
</comment>
<dbReference type="OMA" id="KFRFWIH"/>
<comment type="similarity">
    <text evidence="2">Belongs to the CLPTM1 family.</text>
</comment>
<accession>A0A9Q0MBA9</accession>
<feature type="transmembrane region" description="Helical" evidence="16">
    <location>
        <begin position="513"/>
        <end position="534"/>
    </location>
</feature>
<keyword evidence="4 16" id="KW-1133">Transmembrane helix</keyword>
<name>A0A9Q0MBA9_BLOTA</name>
<evidence type="ECO:0000256" key="8">
    <source>
        <dbReference type="ARBA" id="ARBA00035895"/>
    </source>
</evidence>
<evidence type="ECO:0000256" key="2">
    <source>
        <dbReference type="ARBA" id="ARBA00009310"/>
    </source>
</evidence>
<comment type="catalytic activity">
    <reaction evidence="9">
        <text>6-(alpha-D-glucosaminyl)-(1-octadecanoyl,2-(9Z)-octadecenoyl-sn-glycero-3-phospho)-1D-myo-inositol(in) = 6-(alpha-D-glucosaminyl)-(1-octadecanoyl,2-(9Z)-octadecenoyl-sn-glycero-3-phospho)-1D-myo-inositol(out)</text>
        <dbReference type="Rhea" id="RHEA:71495"/>
        <dbReference type="ChEBI" id="CHEBI:190691"/>
    </reaction>
</comment>
<dbReference type="GO" id="GO:0016020">
    <property type="term" value="C:membrane"/>
    <property type="evidence" value="ECO:0007669"/>
    <property type="project" value="UniProtKB-SubCell"/>
</dbReference>
<keyword evidence="5 16" id="KW-0472">Membrane</keyword>
<dbReference type="AlphaFoldDB" id="A0A9Q0MBA9"/>
<evidence type="ECO:0000256" key="1">
    <source>
        <dbReference type="ARBA" id="ARBA00004141"/>
    </source>
</evidence>
<evidence type="ECO:0000256" key="14">
    <source>
        <dbReference type="ARBA" id="ARBA00093208"/>
    </source>
</evidence>
<evidence type="ECO:0000313" key="17">
    <source>
        <dbReference type="EMBL" id="KAJ6220535.1"/>
    </source>
</evidence>